<dbReference type="SUPFAM" id="SSF103473">
    <property type="entry name" value="MFS general substrate transporter"/>
    <property type="match status" value="1"/>
</dbReference>
<feature type="transmembrane region" description="Helical" evidence="7">
    <location>
        <begin position="52"/>
        <end position="70"/>
    </location>
</feature>
<name>A0ABQ2MX37_9MICO</name>
<dbReference type="NCBIfam" id="TIGR00711">
    <property type="entry name" value="efflux_EmrB"/>
    <property type="match status" value="1"/>
</dbReference>
<evidence type="ECO:0000256" key="1">
    <source>
        <dbReference type="ARBA" id="ARBA00004651"/>
    </source>
</evidence>
<keyword evidence="4 7" id="KW-0812">Transmembrane</keyword>
<comment type="subcellular location">
    <subcellularLocation>
        <location evidence="1">Cell membrane</location>
        <topology evidence="1">Multi-pass membrane protein</topology>
    </subcellularLocation>
</comment>
<evidence type="ECO:0000256" key="3">
    <source>
        <dbReference type="ARBA" id="ARBA00022475"/>
    </source>
</evidence>
<dbReference type="InterPro" id="IPR020846">
    <property type="entry name" value="MFS_dom"/>
</dbReference>
<keyword evidence="5 7" id="KW-1133">Transmembrane helix</keyword>
<keyword evidence="10" id="KW-1185">Reference proteome</keyword>
<evidence type="ECO:0000256" key="7">
    <source>
        <dbReference type="SAM" id="Phobius"/>
    </source>
</evidence>
<feature type="transmembrane region" description="Helical" evidence="7">
    <location>
        <begin position="271"/>
        <end position="293"/>
    </location>
</feature>
<dbReference type="Gene3D" id="1.20.1720.10">
    <property type="entry name" value="Multidrug resistance protein D"/>
    <property type="match status" value="1"/>
</dbReference>
<dbReference type="Pfam" id="PF07690">
    <property type="entry name" value="MFS_1"/>
    <property type="match status" value="1"/>
</dbReference>
<feature type="transmembrane region" description="Helical" evidence="7">
    <location>
        <begin position="399"/>
        <end position="419"/>
    </location>
</feature>
<feature type="transmembrane region" description="Helical" evidence="7">
    <location>
        <begin position="82"/>
        <end position="101"/>
    </location>
</feature>
<keyword evidence="2" id="KW-0813">Transport</keyword>
<evidence type="ECO:0000256" key="5">
    <source>
        <dbReference type="ARBA" id="ARBA00022989"/>
    </source>
</evidence>
<dbReference type="InterPro" id="IPR011701">
    <property type="entry name" value="MFS"/>
</dbReference>
<dbReference type="PANTHER" id="PTHR42718">
    <property type="entry name" value="MAJOR FACILITATOR SUPERFAMILY MULTIDRUG TRANSPORTER MFSC"/>
    <property type="match status" value="1"/>
</dbReference>
<feature type="domain" description="Major facilitator superfamily (MFS) profile" evidence="8">
    <location>
        <begin position="13"/>
        <end position="479"/>
    </location>
</feature>
<accession>A0ABQ2MX37</accession>
<feature type="transmembrane region" description="Helical" evidence="7">
    <location>
        <begin position="359"/>
        <end position="378"/>
    </location>
</feature>
<keyword evidence="6 7" id="KW-0472">Membrane</keyword>
<dbReference type="PANTHER" id="PTHR42718:SF42">
    <property type="entry name" value="EXPORT PROTEIN"/>
    <property type="match status" value="1"/>
</dbReference>
<protein>
    <submittedName>
        <fullName evidence="9">MFS transporter</fullName>
    </submittedName>
</protein>
<feature type="transmembrane region" description="Helical" evidence="7">
    <location>
        <begin position="107"/>
        <end position="128"/>
    </location>
</feature>
<keyword evidence="3" id="KW-1003">Cell membrane</keyword>
<sequence>MSEHENESRPWPALWALIIGFFMILVDTTIVSVANPVIKAALDPDTNNLDNVVWVTSAYLLAYAVPLLVTGRLGDRFGPKNIYLIGLAVFTLSSLWCGLSTSLGGLIAARAVQGLGAAFMTPQTMAVITRTFPPTNRGAAMGLWGATAGVATLVGPLAGGLLVDGLGWEWIFFVNIPVGIIGFVAAWILVPRLETHPHRFDVLGIVLSGVAMFLVVFGLQEGEKYDWSLPIWGTIAAGVVVLAAFVLQQAKTRSEPLVPLGLFRDRNFSGANIAIAAVGFTVTAQALPLMFFLQSARGLTPTSSALLMIPMAVISGVLAPVAGRILDRVDPRVILVPGLLCVAGGLFWYVAIIDMDTSVWVFLLPSALLGVGNAGMWGPLSTTATRKLPPRMAGAGAGIYNTTRTIGSVIGSAAVAAFMQSRIEANMPGAGEAPTGQTGGSMPGPVAEAFSAAMAQTMILPACAIVVALAAALFLRRARAEEVRP</sequence>
<proteinExistence type="predicted"/>
<dbReference type="RefSeq" id="WP_188699808.1">
    <property type="nucleotide sequence ID" value="NZ_BMMQ01000001.1"/>
</dbReference>
<feature type="transmembrane region" description="Helical" evidence="7">
    <location>
        <begin position="202"/>
        <end position="219"/>
    </location>
</feature>
<organism evidence="9 10">
    <name type="scientific">Microbacterium nanhaiense</name>
    <dbReference type="NCBI Taxonomy" id="1301026"/>
    <lineage>
        <taxon>Bacteria</taxon>
        <taxon>Bacillati</taxon>
        <taxon>Actinomycetota</taxon>
        <taxon>Actinomycetes</taxon>
        <taxon>Micrococcales</taxon>
        <taxon>Microbacteriaceae</taxon>
        <taxon>Microbacterium</taxon>
    </lineage>
</organism>
<gene>
    <name evidence="9" type="ORF">GCM10010910_05090</name>
</gene>
<dbReference type="Proteomes" id="UP000638043">
    <property type="component" value="Unassembled WGS sequence"/>
</dbReference>
<evidence type="ECO:0000259" key="8">
    <source>
        <dbReference type="PROSITE" id="PS50850"/>
    </source>
</evidence>
<evidence type="ECO:0000313" key="10">
    <source>
        <dbReference type="Proteomes" id="UP000638043"/>
    </source>
</evidence>
<dbReference type="PROSITE" id="PS50850">
    <property type="entry name" value="MFS"/>
    <property type="match status" value="1"/>
</dbReference>
<reference evidence="10" key="1">
    <citation type="journal article" date="2019" name="Int. J. Syst. Evol. Microbiol.">
        <title>The Global Catalogue of Microorganisms (GCM) 10K type strain sequencing project: providing services to taxonomists for standard genome sequencing and annotation.</title>
        <authorList>
            <consortium name="The Broad Institute Genomics Platform"/>
            <consortium name="The Broad Institute Genome Sequencing Center for Infectious Disease"/>
            <person name="Wu L."/>
            <person name="Ma J."/>
        </authorList>
    </citation>
    <scope>NUCLEOTIDE SEQUENCE [LARGE SCALE GENOMIC DNA]</scope>
    <source>
        <strain evidence="10">CGMCC 4.7181</strain>
    </source>
</reference>
<dbReference type="CDD" id="cd17321">
    <property type="entry name" value="MFS_MMR_MDR_like"/>
    <property type="match status" value="1"/>
</dbReference>
<dbReference type="InterPro" id="IPR004638">
    <property type="entry name" value="EmrB-like"/>
</dbReference>
<evidence type="ECO:0000256" key="4">
    <source>
        <dbReference type="ARBA" id="ARBA00022692"/>
    </source>
</evidence>
<evidence type="ECO:0000256" key="2">
    <source>
        <dbReference type="ARBA" id="ARBA00022448"/>
    </source>
</evidence>
<feature type="transmembrane region" description="Helical" evidence="7">
    <location>
        <begin position="170"/>
        <end position="190"/>
    </location>
</feature>
<evidence type="ECO:0000256" key="6">
    <source>
        <dbReference type="ARBA" id="ARBA00023136"/>
    </source>
</evidence>
<dbReference type="Gene3D" id="1.20.1250.20">
    <property type="entry name" value="MFS general substrate transporter like domains"/>
    <property type="match status" value="1"/>
</dbReference>
<feature type="transmembrane region" description="Helical" evidence="7">
    <location>
        <begin position="305"/>
        <end position="326"/>
    </location>
</feature>
<feature type="transmembrane region" description="Helical" evidence="7">
    <location>
        <begin position="231"/>
        <end position="250"/>
    </location>
</feature>
<feature type="transmembrane region" description="Helical" evidence="7">
    <location>
        <begin position="333"/>
        <end position="353"/>
    </location>
</feature>
<dbReference type="EMBL" id="BMMQ01000001">
    <property type="protein sequence ID" value="GGO60222.1"/>
    <property type="molecule type" value="Genomic_DNA"/>
</dbReference>
<dbReference type="PRINTS" id="PR01036">
    <property type="entry name" value="TCRTETB"/>
</dbReference>
<evidence type="ECO:0000313" key="9">
    <source>
        <dbReference type="EMBL" id="GGO60222.1"/>
    </source>
</evidence>
<dbReference type="InterPro" id="IPR036259">
    <property type="entry name" value="MFS_trans_sf"/>
</dbReference>
<feature type="transmembrane region" description="Helical" evidence="7">
    <location>
        <begin position="449"/>
        <end position="475"/>
    </location>
</feature>
<feature type="transmembrane region" description="Helical" evidence="7">
    <location>
        <begin position="12"/>
        <end position="32"/>
    </location>
</feature>
<comment type="caution">
    <text evidence="9">The sequence shown here is derived from an EMBL/GenBank/DDBJ whole genome shotgun (WGS) entry which is preliminary data.</text>
</comment>
<feature type="transmembrane region" description="Helical" evidence="7">
    <location>
        <begin position="140"/>
        <end position="158"/>
    </location>
</feature>